<comment type="caution">
    <text evidence="4">The sequence shown here is derived from an EMBL/GenBank/DDBJ whole genome shotgun (WGS) entry which is preliminary data.</text>
</comment>
<dbReference type="SUPFAM" id="SSF51735">
    <property type="entry name" value="NAD(P)-binding Rossmann-fold domains"/>
    <property type="match status" value="1"/>
</dbReference>
<feature type="non-terminal residue" evidence="4">
    <location>
        <position position="1"/>
    </location>
</feature>
<dbReference type="PRINTS" id="PR00081">
    <property type="entry name" value="GDHRDH"/>
</dbReference>
<evidence type="ECO:0000313" key="4">
    <source>
        <dbReference type="EMBL" id="KAJ4444221.1"/>
    </source>
</evidence>
<name>A0ABQ8TCD8_PERAM</name>
<keyword evidence="2" id="KW-0560">Oxidoreductase</keyword>
<proteinExistence type="inferred from homology"/>
<evidence type="ECO:0000256" key="1">
    <source>
        <dbReference type="ARBA" id="ARBA00006484"/>
    </source>
</evidence>
<evidence type="ECO:0000256" key="2">
    <source>
        <dbReference type="ARBA" id="ARBA00023002"/>
    </source>
</evidence>
<evidence type="ECO:0000313" key="5">
    <source>
        <dbReference type="Proteomes" id="UP001148838"/>
    </source>
</evidence>
<gene>
    <name evidence="4" type="ORF">ANN_06012</name>
</gene>
<dbReference type="PANTHER" id="PTHR43115:SF4">
    <property type="entry name" value="DEHYDROGENASE_REDUCTASE SDR FAMILY MEMBER 11"/>
    <property type="match status" value="1"/>
</dbReference>
<protein>
    <recommendedName>
        <fullName evidence="6">Dehydrogenase/reductase SDR family member 11</fullName>
    </recommendedName>
</protein>
<dbReference type="InterPro" id="IPR036291">
    <property type="entry name" value="NAD(P)-bd_dom_sf"/>
</dbReference>
<dbReference type="EMBL" id="JAJSOF020000011">
    <property type="protein sequence ID" value="KAJ4444221.1"/>
    <property type="molecule type" value="Genomic_DNA"/>
</dbReference>
<keyword evidence="5" id="KW-1185">Reference proteome</keyword>
<dbReference type="Proteomes" id="UP001148838">
    <property type="component" value="Unassembled WGS sequence"/>
</dbReference>
<sequence>AAAVELKNLPGELHAVQCDITKEEDILSAFKWVEKHLGGVDVMVNNAGVVHQAFLSDGDTSEWRQMLDVNILGLSICTREAIRSMKKRDVTDGHIVHINSIAGHGLPQSTTMFYMYGATKNAVTNLAEGLRRELVKSNSKIRVTSISPGLVRTEIMDVAHLHTFTASDIFENPHLEPQDISDAVIYVLGTPPHVQVQYLQLVQITRTW</sequence>
<reference evidence="4 5" key="1">
    <citation type="journal article" date="2022" name="Allergy">
        <title>Genome assembly and annotation of Periplaneta americana reveal a comprehensive cockroach allergen profile.</title>
        <authorList>
            <person name="Wang L."/>
            <person name="Xiong Q."/>
            <person name="Saelim N."/>
            <person name="Wang L."/>
            <person name="Nong W."/>
            <person name="Wan A.T."/>
            <person name="Shi M."/>
            <person name="Liu X."/>
            <person name="Cao Q."/>
            <person name="Hui J.H.L."/>
            <person name="Sookrung N."/>
            <person name="Leung T.F."/>
            <person name="Tungtrongchitr A."/>
            <person name="Tsui S.K.W."/>
        </authorList>
    </citation>
    <scope>NUCLEOTIDE SEQUENCE [LARGE SCALE GENOMIC DNA]</scope>
    <source>
        <strain evidence="4">PWHHKU_190912</strain>
    </source>
</reference>
<accession>A0ABQ8TCD8</accession>
<dbReference type="PRINTS" id="PR00080">
    <property type="entry name" value="SDRFAMILY"/>
</dbReference>
<comment type="similarity">
    <text evidence="1 3">Belongs to the short-chain dehydrogenases/reductases (SDR) family.</text>
</comment>
<dbReference type="Pfam" id="PF00106">
    <property type="entry name" value="adh_short"/>
    <property type="match status" value="1"/>
</dbReference>
<organism evidence="4 5">
    <name type="scientific">Periplaneta americana</name>
    <name type="common">American cockroach</name>
    <name type="synonym">Blatta americana</name>
    <dbReference type="NCBI Taxonomy" id="6978"/>
    <lineage>
        <taxon>Eukaryota</taxon>
        <taxon>Metazoa</taxon>
        <taxon>Ecdysozoa</taxon>
        <taxon>Arthropoda</taxon>
        <taxon>Hexapoda</taxon>
        <taxon>Insecta</taxon>
        <taxon>Pterygota</taxon>
        <taxon>Neoptera</taxon>
        <taxon>Polyneoptera</taxon>
        <taxon>Dictyoptera</taxon>
        <taxon>Blattodea</taxon>
        <taxon>Blattoidea</taxon>
        <taxon>Blattidae</taxon>
        <taxon>Blattinae</taxon>
        <taxon>Periplaneta</taxon>
    </lineage>
</organism>
<evidence type="ECO:0008006" key="6">
    <source>
        <dbReference type="Google" id="ProtNLM"/>
    </source>
</evidence>
<dbReference type="Gene3D" id="3.40.50.720">
    <property type="entry name" value="NAD(P)-binding Rossmann-like Domain"/>
    <property type="match status" value="1"/>
</dbReference>
<evidence type="ECO:0000256" key="3">
    <source>
        <dbReference type="RuleBase" id="RU000363"/>
    </source>
</evidence>
<dbReference type="PANTHER" id="PTHR43115">
    <property type="entry name" value="DEHYDROGENASE/REDUCTASE SDR FAMILY MEMBER 11"/>
    <property type="match status" value="1"/>
</dbReference>
<dbReference type="InterPro" id="IPR002347">
    <property type="entry name" value="SDR_fam"/>
</dbReference>